<name>A0A212K838_9DELT</name>
<accession>A0A212K838</accession>
<gene>
    <name evidence="2" type="ORF">KL86DPRO_30098</name>
</gene>
<evidence type="ECO:0000313" key="2">
    <source>
        <dbReference type="EMBL" id="SBW07675.1"/>
    </source>
</evidence>
<protein>
    <submittedName>
        <fullName evidence="2">Uncharacterized protein</fullName>
    </submittedName>
</protein>
<dbReference type="AlphaFoldDB" id="A0A212K838"/>
<feature type="region of interest" description="Disordered" evidence="1">
    <location>
        <begin position="1"/>
        <end position="29"/>
    </location>
</feature>
<proteinExistence type="predicted"/>
<organism evidence="2">
    <name type="scientific">uncultured delta proteobacterium</name>
    <dbReference type="NCBI Taxonomy" id="34034"/>
    <lineage>
        <taxon>Bacteria</taxon>
        <taxon>Deltaproteobacteria</taxon>
        <taxon>environmental samples</taxon>
    </lineage>
</organism>
<dbReference type="EMBL" id="FLUQ01000003">
    <property type="protein sequence ID" value="SBW07675.1"/>
    <property type="molecule type" value="Genomic_DNA"/>
</dbReference>
<reference evidence="2" key="1">
    <citation type="submission" date="2016-04" db="EMBL/GenBank/DDBJ databases">
        <authorList>
            <person name="Evans L.H."/>
            <person name="Alamgir A."/>
            <person name="Owens N."/>
            <person name="Weber N.D."/>
            <person name="Virtaneva K."/>
            <person name="Barbian K."/>
            <person name="Babar A."/>
            <person name="Rosenke K."/>
        </authorList>
    </citation>
    <scope>NUCLEOTIDE SEQUENCE</scope>
    <source>
        <strain evidence="2">86</strain>
    </source>
</reference>
<sequence length="109" mass="12078">MGRDALAPGPVKSKRDPPRASLPLNNKQPGISCFPHRRKHHALAAINSPAQEHPEKNPVCNTAFTERHALFHTIAMQYAFLKNTSNHINCNNKKGNSLRPAALKRVLIS</sequence>
<evidence type="ECO:0000256" key="1">
    <source>
        <dbReference type="SAM" id="MobiDB-lite"/>
    </source>
</evidence>